<proteinExistence type="predicted"/>
<evidence type="ECO:0000313" key="3">
    <source>
        <dbReference type="Proteomes" id="UP000560066"/>
    </source>
</evidence>
<dbReference type="PANTHER" id="PTHR10424">
    <property type="entry name" value="VIRAL ENVELOPE PROTEIN"/>
    <property type="match status" value="1"/>
</dbReference>
<name>A0A7L2RE07_9PASS</name>
<accession>A0A7L2RE07</accession>
<dbReference type="Proteomes" id="UP000560066">
    <property type="component" value="Unassembled WGS sequence"/>
</dbReference>
<dbReference type="EMBL" id="VYZS01016094">
    <property type="protein sequence ID" value="NXS07118.1"/>
    <property type="molecule type" value="Genomic_DNA"/>
</dbReference>
<dbReference type="PANTHER" id="PTHR10424:SF73">
    <property type="entry name" value="ENDOGENOUS RETROVIRUS GROUP FC1 ENV POLYPROTEIN-RELATED"/>
    <property type="match status" value="1"/>
</dbReference>
<evidence type="ECO:0000256" key="1">
    <source>
        <dbReference type="ARBA" id="ARBA00023157"/>
    </source>
</evidence>
<organism evidence="2 3">
    <name type="scientific">Neodrepanis coruscans</name>
    <name type="common">wattled asity</name>
    <dbReference type="NCBI Taxonomy" id="254563"/>
    <lineage>
        <taxon>Eukaryota</taxon>
        <taxon>Metazoa</taxon>
        <taxon>Chordata</taxon>
        <taxon>Craniata</taxon>
        <taxon>Vertebrata</taxon>
        <taxon>Euteleostomi</taxon>
        <taxon>Archelosauria</taxon>
        <taxon>Archosauria</taxon>
        <taxon>Dinosauria</taxon>
        <taxon>Saurischia</taxon>
        <taxon>Theropoda</taxon>
        <taxon>Coelurosauria</taxon>
        <taxon>Aves</taxon>
        <taxon>Neognathae</taxon>
        <taxon>Neoaves</taxon>
        <taxon>Telluraves</taxon>
        <taxon>Australaves</taxon>
        <taxon>Passeriformes</taxon>
        <taxon>Philepittidae</taxon>
        <taxon>Neodrepanis</taxon>
    </lineage>
</organism>
<comment type="caution">
    <text evidence="2">The sequence shown here is derived from an EMBL/GenBank/DDBJ whole genome shotgun (WGS) entry which is preliminary data.</text>
</comment>
<dbReference type="OrthoDB" id="8949317at2759"/>
<dbReference type="AlphaFoldDB" id="A0A7L2RE07"/>
<feature type="non-terminal residue" evidence="2">
    <location>
        <position position="58"/>
    </location>
</feature>
<protein>
    <submittedName>
        <fullName evidence="2">ERVV1 protein</fullName>
    </submittedName>
</protein>
<dbReference type="InterPro" id="IPR018154">
    <property type="entry name" value="TLV/ENV_coat_polyprotein"/>
</dbReference>
<keyword evidence="3" id="KW-1185">Reference proteome</keyword>
<reference evidence="2 3" key="1">
    <citation type="submission" date="2019-09" db="EMBL/GenBank/DDBJ databases">
        <title>Bird 10,000 Genomes (B10K) Project - Family phase.</title>
        <authorList>
            <person name="Zhang G."/>
        </authorList>
    </citation>
    <scope>NUCLEOTIDE SEQUENCE [LARGE SCALE GENOMIC DNA]</scope>
    <source>
        <strain evidence="2">B10K-DU-002-79</strain>
    </source>
</reference>
<keyword evidence="1" id="KW-1015">Disulfide bond</keyword>
<dbReference type="Pfam" id="PF00429">
    <property type="entry name" value="TLV_coat"/>
    <property type="match status" value="1"/>
</dbReference>
<sequence>TELERALINISAVIEQIASQTADAVQALQEEVRGLSCVVLQNRTALDYLLAAEGGVCN</sequence>
<feature type="non-terminal residue" evidence="2">
    <location>
        <position position="1"/>
    </location>
</feature>
<gene>
    <name evidence="2" type="primary">Ervv1_0</name>
    <name evidence="2" type="ORF">NEOCOR_R09105</name>
</gene>
<evidence type="ECO:0000313" key="2">
    <source>
        <dbReference type="EMBL" id="NXS07118.1"/>
    </source>
</evidence>
<dbReference type="Gene3D" id="1.10.287.210">
    <property type="match status" value="1"/>
</dbReference>
<dbReference type="SUPFAM" id="SSF58069">
    <property type="entry name" value="Virus ectodomain"/>
    <property type="match status" value="1"/>
</dbReference>